<gene>
    <name evidence="1" type="ORF">UFOVP731_39</name>
</gene>
<reference evidence="1" key="1">
    <citation type="submission" date="2020-04" db="EMBL/GenBank/DDBJ databases">
        <authorList>
            <person name="Chiriac C."/>
            <person name="Salcher M."/>
            <person name="Ghai R."/>
            <person name="Kavagutti S V."/>
        </authorList>
    </citation>
    <scope>NUCLEOTIDE SEQUENCE</scope>
</reference>
<organism evidence="1">
    <name type="scientific">uncultured Caudovirales phage</name>
    <dbReference type="NCBI Taxonomy" id="2100421"/>
    <lineage>
        <taxon>Viruses</taxon>
        <taxon>Duplodnaviria</taxon>
        <taxon>Heunggongvirae</taxon>
        <taxon>Uroviricota</taxon>
        <taxon>Caudoviricetes</taxon>
        <taxon>Peduoviridae</taxon>
        <taxon>Maltschvirus</taxon>
        <taxon>Maltschvirus maltsch</taxon>
    </lineage>
</organism>
<protein>
    <submittedName>
        <fullName evidence="1">Uncharacterized protein</fullName>
    </submittedName>
</protein>
<evidence type="ECO:0000313" key="1">
    <source>
        <dbReference type="EMBL" id="CAB4161239.1"/>
    </source>
</evidence>
<name>A0A6J5NPI1_9CAUD</name>
<accession>A0A6J5NPI1</accession>
<proteinExistence type="predicted"/>
<dbReference type="EMBL" id="LR796705">
    <property type="protein sequence ID" value="CAB4161239.1"/>
    <property type="molecule type" value="Genomic_DNA"/>
</dbReference>
<sequence>MNQTNTELLCQLARLAISRNDSYNVKSYQNDIVKRCSWIKRQMYGYLYEYWLLRNETHVSGLDRVGLTHRITELKLELDKFEICLKEAKEFMRNVCSVLDR</sequence>